<dbReference type="Proteomes" id="UP000807025">
    <property type="component" value="Unassembled WGS sequence"/>
</dbReference>
<protein>
    <submittedName>
        <fullName evidence="2">Uncharacterized protein</fullName>
    </submittedName>
</protein>
<feature type="compositionally biased region" description="Acidic residues" evidence="1">
    <location>
        <begin position="198"/>
        <end position="208"/>
    </location>
</feature>
<accession>A0A9P5ZSH4</accession>
<evidence type="ECO:0000313" key="2">
    <source>
        <dbReference type="EMBL" id="KAF9492905.1"/>
    </source>
</evidence>
<evidence type="ECO:0000256" key="1">
    <source>
        <dbReference type="SAM" id="MobiDB-lite"/>
    </source>
</evidence>
<feature type="region of interest" description="Disordered" evidence="1">
    <location>
        <begin position="170"/>
        <end position="208"/>
    </location>
</feature>
<name>A0A9P5ZSH4_PLEER</name>
<reference evidence="2" key="1">
    <citation type="submission" date="2020-11" db="EMBL/GenBank/DDBJ databases">
        <authorList>
            <consortium name="DOE Joint Genome Institute"/>
            <person name="Ahrendt S."/>
            <person name="Riley R."/>
            <person name="Andreopoulos W."/>
            <person name="Labutti K."/>
            <person name="Pangilinan J."/>
            <person name="Ruiz-Duenas F.J."/>
            <person name="Barrasa J.M."/>
            <person name="Sanchez-Garcia M."/>
            <person name="Camarero S."/>
            <person name="Miyauchi S."/>
            <person name="Serrano A."/>
            <person name="Linde D."/>
            <person name="Babiker R."/>
            <person name="Drula E."/>
            <person name="Ayuso-Fernandez I."/>
            <person name="Pacheco R."/>
            <person name="Padilla G."/>
            <person name="Ferreira P."/>
            <person name="Barriuso J."/>
            <person name="Kellner H."/>
            <person name="Castanera R."/>
            <person name="Alfaro M."/>
            <person name="Ramirez L."/>
            <person name="Pisabarro A.G."/>
            <person name="Kuo A."/>
            <person name="Tritt A."/>
            <person name="Lipzen A."/>
            <person name="He G."/>
            <person name="Yan M."/>
            <person name="Ng V."/>
            <person name="Cullen D."/>
            <person name="Martin F."/>
            <person name="Rosso M.-N."/>
            <person name="Henrissat B."/>
            <person name="Hibbett D."/>
            <person name="Martinez A.T."/>
            <person name="Grigoriev I.V."/>
        </authorList>
    </citation>
    <scope>NUCLEOTIDE SEQUENCE</scope>
    <source>
        <strain evidence="2">ATCC 90797</strain>
    </source>
</reference>
<dbReference type="OrthoDB" id="10490997at2759"/>
<dbReference type="EMBL" id="MU154593">
    <property type="protein sequence ID" value="KAF9492905.1"/>
    <property type="molecule type" value="Genomic_DNA"/>
</dbReference>
<organism evidence="2 3">
    <name type="scientific">Pleurotus eryngii</name>
    <name type="common">Boletus of the steppes</name>
    <dbReference type="NCBI Taxonomy" id="5323"/>
    <lineage>
        <taxon>Eukaryota</taxon>
        <taxon>Fungi</taxon>
        <taxon>Dikarya</taxon>
        <taxon>Basidiomycota</taxon>
        <taxon>Agaricomycotina</taxon>
        <taxon>Agaricomycetes</taxon>
        <taxon>Agaricomycetidae</taxon>
        <taxon>Agaricales</taxon>
        <taxon>Pleurotineae</taxon>
        <taxon>Pleurotaceae</taxon>
        <taxon>Pleurotus</taxon>
    </lineage>
</organism>
<proteinExistence type="predicted"/>
<evidence type="ECO:0000313" key="3">
    <source>
        <dbReference type="Proteomes" id="UP000807025"/>
    </source>
</evidence>
<keyword evidence="3" id="KW-1185">Reference proteome</keyword>
<gene>
    <name evidence="2" type="ORF">BDN71DRAFT_1509016</name>
</gene>
<dbReference type="AlphaFoldDB" id="A0A9P5ZSH4"/>
<feature type="compositionally biased region" description="Basic and acidic residues" evidence="1">
    <location>
        <begin position="170"/>
        <end position="197"/>
    </location>
</feature>
<sequence length="208" mass="23253">MKSMSLSDGCQIYPVEMVEPSCSRQPDNHEICFYFSMENLLPKASTPSTPTPATPTPIIPTPVIPTPAIPTPIIPTHVILNPNSLWNPTHIPPDVSKTTLSQAAHRGYLHESDITLIRGPTQSFLDFAIKYCPASCCLLAFFESHVTDLGKDLSTQPSLASSAKTRLALKEWGRNQRKAMKEANEDEDHHHHHHPEEQEQEQEELEDD</sequence>
<comment type="caution">
    <text evidence="2">The sequence shown here is derived from an EMBL/GenBank/DDBJ whole genome shotgun (WGS) entry which is preliminary data.</text>
</comment>